<dbReference type="InterPro" id="IPR029044">
    <property type="entry name" value="Nucleotide-diphossugar_trans"/>
</dbReference>
<proteinExistence type="predicted"/>
<dbReference type="Gene3D" id="3.90.550.10">
    <property type="entry name" value="Spore Coat Polysaccharide Biosynthesis Protein SpsA, Chain A"/>
    <property type="match status" value="1"/>
</dbReference>
<sequence length="254" mass="29017">MHTETKIGGRRLNETSQENEPLVSIITVVFRASQDLPALLDSVFRLKGNDVELIVVDGGSNDGTTDLLREHDSQIDYWISEADRGIYDAMNKAIRSARGKFLLHLNAGDRLLSIPRRELEEAASSGVEIAAFRVSIDGRYDFRPSHGMELRFNNTLHHQGTFFRRETFPVYDIRYKVFADFDMNQKFALGGVKMKMFDQVVAFHSTDGVSSAPSRSTNREFFRIIRKNYGLHYLPGAWMLCKWRGLKSRLGLHN</sequence>
<organism evidence="2 3">
    <name type="scientific">Tunturiibacter empetritectus</name>
    <dbReference type="NCBI Taxonomy" id="3069691"/>
    <lineage>
        <taxon>Bacteria</taxon>
        <taxon>Pseudomonadati</taxon>
        <taxon>Acidobacteriota</taxon>
        <taxon>Terriglobia</taxon>
        <taxon>Terriglobales</taxon>
        <taxon>Acidobacteriaceae</taxon>
        <taxon>Tunturiibacter</taxon>
    </lineage>
</organism>
<dbReference type="GO" id="GO:0016740">
    <property type="term" value="F:transferase activity"/>
    <property type="evidence" value="ECO:0007669"/>
    <property type="project" value="UniProtKB-KW"/>
</dbReference>
<name>A0A7W8IHF8_9BACT</name>
<reference evidence="2" key="1">
    <citation type="submission" date="2020-08" db="EMBL/GenBank/DDBJ databases">
        <title>Genomic Encyclopedia of Type Strains, Phase IV (KMG-V): Genome sequencing to study the core and pangenomes of soil and plant-associated prokaryotes.</title>
        <authorList>
            <person name="Whitman W."/>
        </authorList>
    </citation>
    <scope>NUCLEOTIDE SEQUENCE [LARGE SCALE GENOMIC DNA]</scope>
    <source>
        <strain evidence="2">M8UP27</strain>
    </source>
</reference>
<evidence type="ECO:0000313" key="2">
    <source>
        <dbReference type="EMBL" id="MBB5317225.1"/>
    </source>
</evidence>
<dbReference type="SUPFAM" id="SSF53448">
    <property type="entry name" value="Nucleotide-diphospho-sugar transferases"/>
    <property type="match status" value="1"/>
</dbReference>
<dbReference type="AlphaFoldDB" id="A0A7W8IHF8"/>
<dbReference type="EMBL" id="JACHDY010000002">
    <property type="protein sequence ID" value="MBB5317225.1"/>
    <property type="molecule type" value="Genomic_DNA"/>
</dbReference>
<accession>A0A7W8IHF8</accession>
<feature type="domain" description="Glycosyltransferase 2-like" evidence="1">
    <location>
        <begin position="24"/>
        <end position="107"/>
    </location>
</feature>
<dbReference type="PANTHER" id="PTHR43685:SF11">
    <property type="entry name" value="GLYCOSYLTRANSFERASE TAGX-RELATED"/>
    <property type="match status" value="1"/>
</dbReference>
<evidence type="ECO:0000259" key="1">
    <source>
        <dbReference type="Pfam" id="PF00535"/>
    </source>
</evidence>
<comment type="caution">
    <text evidence="2">The sequence shown here is derived from an EMBL/GenBank/DDBJ whole genome shotgun (WGS) entry which is preliminary data.</text>
</comment>
<dbReference type="CDD" id="cd06433">
    <property type="entry name" value="GT_2_WfgS_like"/>
    <property type="match status" value="1"/>
</dbReference>
<keyword evidence="3" id="KW-1185">Reference proteome</keyword>
<dbReference type="InterPro" id="IPR050834">
    <property type="entry name" value="Glycosyltransf_2"/>
</dbReference>
<dbReference type="PANTHER" id="PTHR43685">
    <property type="entry name" value="GLYCOSYLTRANSFERASE"/>
    <property type="match status" value="1"/>
</dbReference>
<dbReference type="Pfam" id="PF00535">
    <property type="entry name" value="Glycos_transf_2"/>
    <property type="match status" value="1"/>
</dbReference>
<evidence type="ECO:0000313" key="3">
    <source>
        <dbReference type="Proteomes" id="UP000568106"/>
    </source>
</evidence>
<gene>
    <name evidence="2" type="ORF">HDF09_001894</name>
</gene>
<dbReference type="InterPro" id="IPR001173">
    <property type="entry name" value="Glyco_trans_2-like"/>
</dbReference>
<dbReference type="Proteomes" id="UP000568106">
    <property type="component" value="Unassembled WGS sequence"/>
</dbReference>
<protein>
    <submittedName>
        <fullName evidence="2">Glycosyltransferase involved in cell wall biosynthesis</fullName>
    </submittedName>
</protein>